<dbReference type="Gene3D" id="3.40.20.10">
    <property type="entry name" value="Severin"/>
    <property type="match status" value="1"/>
</dbReference>
<dbReference type="Pfam" id="PF08033">
    <property type="entry name" value="Sec23_BS"/>
    <property type="match status" value="1"/>
</dbReference>
<feature type="region of interest" description="Disordered" evidence="4">
    <location>
        <begin position="1"/>
        <end position="25"/>
    </location>
</feature>
<dbReference type="Gene3D" id="2.60.40.1670">
    <property type="entry name" value="beta-sandwich domain of Sec23/24"/>
    <property type="match status" value="1"/>
</dbReference>
<dbReference type="Pfam" id="PF04811">
    <property type="entry name" value="Sec23_trunk"/>
    <property type="match status" value="2"/>
</dbReference>
<keyword evidence="10" id="KW-1185">Reference proteome</keyword>
<proteinExistence type="inferred from homology"/>
<evidence type="ECO:0000259" key="8">
    <source>
        <dbReference type="Pfam" id="PF08033"/>
    </source>
</evidence>
<evidence type="ECO:0000256" key="2">
    <source>
        <dbReference type="ARBA" id="ARBA00022448"/>
    </source>
</evidence>
<feature type="domain" description="Sec23/Sec24 trunk" evidence="6">
    <location>
        <begin position="522"/>
        <end position="644"/>
    </location>
</feature>
<dbReference type="InterPro" id="IPR036174">
    <property type="entry name" value="Znf_Sec23_Sec24_sf"/>
</dbReference>
<feature type="domain" description="Zinc finger Sec23/Sec24-type" evidence="5">
    <location>
        <begin position="313"/>
        <end position="351"/>
    </location>
</feature>
<dbReference type="InterPro" id="IPR050550">
    <property type="entry name" value="SEC23_SEC24_subfamily"/>
</dbReference>
<dbReference type="GO" id="GO:0006886">
    <property type="term" value="P:intracellular protein transport"/>
    <property type="evidence" value="ECO:0007669"/>
    <property type="project" value="InterPro"/>
</dbReference>
<dbReference type="InterPro" id="IPR006896">
    <property type="entry name" value="Sec23/24_trunk_dom"/>
</dbReference>
<evidence type="ECO:0000256" key="1">
    <source>
        <dbReference type="ARBA" id="ARBA00008334"/>
    </source>
</evidence>
<dbReference type="GO" id="GO:0000149">
    <property type="term" value="F:SNARE binding"/>
    <property type="evidence" value="ECO:0007669"/>
    <property type="project" value="TreeGrafter"/>
</dbReference>
<dbReference type="InterPro" id="IPR036465">
    <property type="entry name" value="vWFA_dom_sf"/>
</dbReference>
<dbReference type="InterPro" id="IPR029006">
    <property type="entry name" value="ADF-H/Gelsolin-like_dom_sf"/>
</dbReference>
<dbReference type="SUPFAM" id="SSF82919">
    <property type="entry name" value="Zn-finger domain of Sec23/24"/>
    <property type="match status" value="1"/>
</dbReference>
<dbReference type="InterPro" id="IPR012990">
    <property type="entry name" value="Beta-sandwich_Sec23_24"/>
</dbReference>
<evidence type="ECO:0000256" key="4">
    <source>
        <dbReference type="SAM" id="MobiDB-lite"/>
    </source>
</evidence>
<name>A0A5J4Z9C7_PORPP</name>
<dbReference type="Pfam" id="PF04810">
    <property type="entry name" value="zf-Sec23_Sec24"/>
    <property type="match status" value="1"/>
</dbReference>
<gene>
    <name evidence="9" type="ORF">FVE85_7315</name>
</gene>
<dbReference type="Gene3D" id="1.20.120.730">
    <property type="entry name" value="Sec23/Sec24 helical domain"/>
    <property type="match status" value="1"/>
</dbReference>
<dbReference type="SUPFAM" id="SSF53300">
    <property type="entry name" value="vWA-like"/>
    <property type="match status" value="1"/>
</dbReference>
<dbReference type="GO" id="GO:0030127">
    <property type="term" value="C:COPII vesicle coat"/>
    <property type="evidence" value="ECO:0007669"/>
    <property type="project" value="InterPro"/>
</dbReference>
<reference evidence="10" key="1">
    <citation type="journal article" date="2019" name="Nat. Commun.">
        <title>Expansion of phycobilisome linker gene families in mesophilic red algae.</title>
        <authorList>
            <person name="Lee J."/>
            <person name="Kim D."/>
            <person name="Bhattacharya D."/>
            <person name="Yoon H.S."/>
        </authorList>
    </citation>
    <scope>NUCLEOTIDE SEQUENCE [LARGE SCALE GENOMIC DNA]</scope>
    <source>
        <strain evidence="10">CCMP 1328</strain>
    </source>
</reference>
<dbReference type="Gene3D" id="3.40.50.410">
    <property type="entry name" value="von Willebrand factor, type A domain"/>
    <property type="match status" value="1"/>
</dbReference>
<dbReference type="SUPFAM" id="SSF82754">
    <property type="entry name" value="C-terminal, gelsolin-like domain of Sec23/24"/>
    <property type="match status" value="1"/>
</dbReference>
<comment type="similarity">
    <text evidence="1">Belongs to the SEC23/SEC24 family. SEC24 subfamily.</text>
</comment>
<dbReference type="OrthoDB" id="49016at2759"/>
<dbReference type="OMA" id="AVECSKQ"/>
<dbReference type="SUPFAM" id="SSF81995">
    <property type="entry name" value="beta-sandwich domain of Sec23/24"/>
    <property type="match status" value="1"/>
</dbReference>
<feature type="domain" description="Sec23/Sec24 beta-sandwich" evidence="8">
    <location>
        <begin position="653"/>
        <end position="737"/>
    </location>
</feature>
<evidence type="ECO:0000259" key="7">
    <source>
        <dbReference type="Pfam" id="PF04815"/>
    </source>
</evidence>
<sequence>MGSRYPNPNISGPPSGGSGYAMPAAAQPGAPQMMMMNPQQVTGLQHQPQPMQAGYGAMGMGVPPQQQQIPPQQPQQPYQPYHPQAYGAPQPLLQPQMMQPGMGGATVSAPYGVPAAAGGMTGQLPIDQFARMSVAPQQPMGGAMPNAGPYAPQPQPGLGPTPPGLATYPPQMQMQQQQPAGAVPAQVSAASTDDPRFLPRPLMDSASIEARLCEGESTSTISPSSSSLMGGAGAGGFVGDQGTNARHITVACSPERFVPCSPLHLRTSCHAFPNSSQLARKYALPLGCVLQPLANGPGDSHAIPVVNFGPAGIVRCRRCRSYINYMCAFTDGGRRWRCSLCQFLNDIPNEYFCPLDASGRRRDADERPELSRGTVEFVAPAEYMVRPPMRPVYVFVLDATAGALSSGAFATVVSAIKASLDHLPNESARTQVGVICYDSAVHFYTLKPDGGEPGCVIVPDIADIFLPTPEDVLVNLSECRESLEMLLDRLPQIHSPSGASHPAAAMPYSRGKGGGVSFGGANAFGAAIKGASMLLEHNGGKLVCLLTSRPSAGPGSVKDREDNSVLGTDRERPMLQAADPHYKQLGVDLARFQISADLFLCPPAPGGYIDVATIAPLAKHSGGDLQLFSAYQHARDMPFLFEAICRNLSRETGFEAVMRIRASRGVRCTGFQGRFFLRSTDLMALPAVDEDKAFGVRFAFDETSLTQSTFVLQNALLYTTSRGERRIRVNTVAYPVVSSLSDLLCYIDSAATANLMMRTTVEGVRDRGLKEAESATLESLVSSLAAYRQLCLSQYGGSSFAAGTQLLLPDSMRLLPLYVQGIFKARSVSRDSAGAFALRLDDKAFLIHETEVLGTAVTTNMCYPLVLPLIPLPEESLTSPSDDGEGLVFPPSAPASIGSLKTESVVLVDAGTRLFVWIGAAAAQLFVSQADSDAAQQGDVLALASSLMNGAAQRASPPSDFDRVRDIVCAVRSARGGYGPPLTVVIQGGPGQAMVESLMTEDRSAQRWGYREFLSDVQKKVSAKAAKA</sequence>
<feature type="compositionally biased region" description="Pro residues" evidence="4">
    <location>
        <begin position="151"/>
        <end position="163"/>
    </location>
</feature>
<dbReference type="Gene3D" id="2.30.30.380">
    <property type="entry name" value="Zn-finger domain of Sec23/24"/>
    <property type="match status" value="1"/>
</dbReference>
<dbReference type="InterPro" id="IPR006900">
    <property type="entry name" value="Sec23/24_helical_dom"/>
</dbReference>
<feature type="compositionally biased region" description="Low complexity" evidence="4">
    <location>
        <begin position="164"/>
        <end position="191"/>
    </location>
</feature>
<evidence type="ECO:0000259" key="5">
    <source>
        <dbReference type="Pfam" id="PF04810"/>
    </source>
</evidence>
<dbReference type="GO" id="GO:0090110">
    <property type="term" value="P:COPII-coated vesicle cargo loading"/>
    <property type="evidence" value="ECO:0007669"/>
    <property type="project" value="TreeGrafter"/>
</dbReference>
<feature type="region of interest" description="Disordered" evidence="4">
    <location>
        <begin position="136"/>
        <end position="201"/>
    </location>
</feature>
<dbReference type="InterPro" id="IPR036175">
    <property type="entry name" value="Sec23/24_helical_dom_sf"/>
</dbReference>
<dbReference type="Pfam" id="PF04815">
    <property type="entry name" value="Sec23_helical"/>
    <property type="match status" value="1"/>
</dbReference>
<evidence type="ECO:0000313" key="10">
    <source>
        <dbReference type="Proteomes" id="UP000324585"/>
    </source>
</evidence>
<evidence type="ECO:0000313" key="9">
    <source>
        <dbReference type="EMBL" id="KAA8499730.1"/>
    </source>
</evidence>
<organism evidence="9 10">
    <name type="scientific">Porphyridium purpureum</name>
    <name type="common">Red alga</name>
    <name type="synonym">Porphyridium cruentum</name>
    <dbReference type="NCBI Taxonomy" id="35688"/>
    <lineage>
        <taxon>Eukaryota</taxon>
        <taxon>Rhodophyta</taxon>
        <taxon>Bangiophyceae</taxon>
        <taxon>Porphyridiales</taxon>
        <taxon>Porphyridiaceae</taxon>
        <taxon>Porphyridium</taxon>
    </lineage>
</organism>
<feature type="domain" description="Sec23/Sec24 trunk" evidence="6">
    <location>
        <begin position="388"/>
        <end position="497"/>
    </location>
</feature>
<dbReference type="PANTHER" id="PTHR13803">
    <property type="entry name" value="SEC24-RELATED PROTEIN"/>
    <property type="match status" value="1"/>
</dbReference>
<dbReference type="GO" id="GO:0008270">
    <property type="term" value="F:zinc ion binding"/>
    <property type="evidence" value="ECO:0007669"/>
    <property type="project" value="InterPro"/>
</dbReference>
<evidence type="ECO:0000259" key="6">
    <source>
        <dbReference type="Pfam" id="PF04811"/>
    </source>
</evidence>
<dbReference type="Proteomes" id="UP000324585">
    <property type="component" value="Unassembled WGS sequence"/>
</dbReference>
<accession>A0A5J4Z9C7</accession>
<keyword evidence="3" id="KW-0653">Protein transport</keyword>
<dbReference type="EMBL" id="VRMN01000001">
    <property type="protein sequence ID" value="KAA8499730.1"/>
    <property type="molecule type" value="Genomic_DNA"/>
</dbReference>
<dbReference type="AlphaFoldDB" id="A0A5J4Z9C7"/>
<evidence type="ECO:0000256" key="3">
    <source>
        <dbReference type="ARBA" id="ARBA00022927"/>
    </source>
</evidence>
<dbReference type="InterPro" id="IPR036180">
    <property type="entry name" value="Gelsolin-like_dom_sf"/>
</dbReference>
<comment type="caution">
    <text evidence="9">The sequence shown here is derived from an EMBL/GenBank/DDBJ whole genome shotgun (WGS) entry which is preliminary data.</text>
</comment>
<feature type="compositionally biased region" description="Polar residues" evidence="4">
    <location>
        <begin position="1"/>
        <end position="10"/>
    </location>
</feature>
<dbReference type="GO" id="GO:0070971">
    <property type="term" value="C:endoplasmic reticulum exit site"/>
    <property type="evidence" value="ECO:0007669"/>
    <property type="project" value="TreeGrafter"/>
</dbReference>
<protein>
    <submittedName>
        <fullName evidence="9">Protein transport protein Sec24-like</fullName>
    </submittedName>
</protein>
<feature type="domain" description="Sec23/Sec24 helical" evidence="7">
    <location>
        <begin position="748"/>
        <end position="848"/>
    </location>
</feature>
<keyword evidence="2" id="KW-0813">Transport</keyword>
<dbReference type="SUPFAM" id="SSF81811">
    <property type="entry name" value="Helical domain of Sec23/24"/>
    <property type="match status" value="1"/>
</dbReference>
<dbReference type="InterPro" id="IPR006895">
    <property type="entry name" value="Znf_Sec23_Sec24"/>
</dbReference>